<dbReference type="RefSeq" id="WP_336586041.1">
    <property type="nucleotide sequence ID" value="NZ_JBBAXC010000004.1"/>
</dbReference>
<dbReference type="EMBL" id="JBBAXC010000004">
    <property type="protein sequence ID" value="MEI5906603.1"/>
    <property type="molecule type" value="Genomic_DNA"/>
</dbReference>
<dbReference type="Proteomes" id="UP001312865">
    <property type="component" value="Unassembled WGS sequence"/>
</dbReference>
<keyword evidence="2" id="KW-1185">Reference proteome</keyword>
<organism evidence="1 2">
    <name type="scientific">Bacillus spongiae</name>
    <dbReference type="NCBI Taxonomy" id="2683610"/>
    <lineage>
        <taxon>Bacteria</taxon>
        <taxon>Bacillati</taxon>
        <taxon>Bacillota</taxon>
        <taxon>Bacilli</taxon>
        <taxon>Bacillales</taxon>
        <taxon>Bacillaceae</taxon>
        <taxon>Bacillus</taxon>
    </lineage>
</organism>
<comment type="caution">
    <text evidence="1">The sequence shown here is derived from an EMBL/GenBank/DDBJ whole genome shotgun (WGS) entry which is preliminary data.</text>
</comment>
<proteinExistence type="predicted"/>
<evidence type="ECO:0000313" key="1">
    <source>
        <dbReference type="EMBL" id="MEI5906603.1"/>
    </source>
</evidence>
<evidence type="ECO:0000313" key="2">
    <source>
        <dbReference type="Proteomes" id="UP001312865"/>
    </source>
</evidence>
<dbReference type="Pfam" id="PF20119">
    <property type="entry name" value="DUF6509"/>
    <property type="match status" value="1"/>
</dbReference>
<gene>
    <name evidence="1" type="ORF">WAK64_05975</name>
</gene>
<dbReference type="InterPro" id="IPR045424">
    <property type="entry name" value="DUF6509"/>
</dbReference>
<accession>A0ABU8HBA5</accession>
<name>A0ABU8HBA5_9BACI</name>
<sequence length="93" mass="11094">MKILEHTVEKLEDPTGILIGDRYEFFLTIEVPEEDELFSEHGLYMRAIVAVEENASRLVQYQIYERTTEKYLDFALEEAEENMVLEYCQQHME</sequence>
<reference evidence="1 2" key="1">
    <citation type="journal article" date="2018" name="J. Microbiol.">
        <title>Bacillus spongiae sp. nov., isolated from sponge of Jeju Island.</title>
        <authorList>
            <person name="Lee G.E."/>
            <person name="Im W.T."/>
            <person name="Park J.S."/>
        </authorList>
    </citation>
    <scope>NUCLEOTIDE SEQUENCE [LARGE SCALE GENOMIC DNA]</scope>
    <source>
        <strain evidence="1 2">135PIL107-10</strain>
    </source>
</reference>
<protein>
    <submittedName>
        <fullName evidence="1">DUF6509 family protein</fullName>
    </submittedName>
</protein>